<evidence type="ECO:0000256" key="7">
    <source>
        <dbReference type="PROSITE-ProRule" id="PRU01360"/>
    </source>
</evidence>
<gene>
    <name evidence="10" type="ORF">SAMN04488122_3361</name>
</gene>
<dbReference type="Gene3D" id="2.60.40.1120">
    <property type="entry name" value="Carboxypeptidase-like, regulatory domain"/>
    <property type="match status" value="1"/>
</dbReference>
<keyword evidence="3 7" id="KW-1134">Transmembrane beta strand</keyword>
<dbReference type="InterPro" id="IPR023997">
    <property type="entry name" value="TonB-dep_OMP_SusC/RagA_CS"/>
</dbReference>
<dbReference type="OrthoDB" id="9768177at2"/>
<dbReference type="Gene3D" id="2.170.130.10">
    <property type="entry name" value="TonB-dependent receptor, plug domain"/>
    <property type="match status" value="1"/>
</dbReference>
<sequence length="1139" mass="125567">MQIYALCKGHPMPGPSENSRSKTAATRRRLPAKINQIMRITAYLLLACCLQVSARVSSQTITLTGHHLPLNRVFEEIRKQTGNLVFYDMEAVNAASTVSVTVKDISLDAFLQGILKDKGLTYTIRGNNIIILQQETVPVKNNTTTAAAPAEASGIVVIADGSPLPGANIRLKGTDIYAAADGNGRFTIKANPGDILLVTFIGFKPQEVKVTGFMRIVMETSVSPLDEKIVQAYGITSRRRNTGNIYRVEGKEVNKAPVSNVLAALQGLVPGMIITQSSGVPGAAFKVEIRGRTQVDPYNSANNEPLFILDGVPLAAGNANINLLGSAISANSTSGLSPINGINMADIESIEVLKDADATAIYGSRGANGVILITTRRAKAGNTRFNLSYMTGGSRVSRLPDLLNTKDYVAMRNEAFANDNKVKTNANAYDLLLWDTTFYPNLPKQLIGGTASTSNAQASISGGSELVQYMLNGGYYRETDVYPGKFPNSRASGQFTLTTRSPDSKFNATFKGGYTSNKNTSTGSDLSMSLTLPPNYRLYDSVGGLNWNEKGIRSDNPLAYTLTKYTANTDNLTANTMLAYMILPGLNIRANIGYNSIAVNELRITPKTAINPLTPAADILGAAQFGNNRFKSWIVEPQLDYVKSYGHHYINLLAGATYQNQENNGYSFTAKGYTSDEFLGSFTGLPANAFINPNSVNSQYKYQAFFGRANYNFDDKYILNISGRRDGSSRFGPNYRFSNFGAIGGAWLFTSESFMQNFKAMSFGKLRASYGITGNDKIGDYKYLDAYTSYLLYPTYNNETAFTPSALFRPDLHWEKNLKLEIALETGFFKDNFLLGVAWYRNRSSDPLVNYNLPNTTGFDGITANLNGVLVENRGIEITFTGRNIRRKDFDWTTNFNLTLPRNRLLRFDGLDQSSYASRFVLGRSLNLVYIAKYAGVDPNTGLYTVEDYNKNGTFQASASSQGGDLQPVFDTDPKYYGGMTNSFRYKRLQLSFLMQFTKRMGPKWPAYLLSGFTMMPPGSMINLPYEALDTWKKPGDNAPFQKLTTIVQPSNSLSGIYAAYFSDFTYGDASFLRLKNVSVSYTLPENWLKRIHFNNVRVYALAENLLTFSPMKVTDPETIYINRLPPLRTITAGLEIGF</sequence>
<evidence type="ECO:0000259" key="8">
    <source>
        <dbReference type="Pfam" id="PF07660"/>
    </source>
</evidence>
<dbReference type="InterPro" id="IPR036942">
    <property type="entry name" value="Beta-barrel_TonB_sf"/>
</dbReference>
<name>A0A1I0RTM6_9BACT</name>
<keyword evidence="2 7" id="KW-0813">Transport</keyword>
<dbReference type="InterPro" id="IPR037066">
    <property type="entry name" value="Plug_dom_sf"/>
</dbReference>
<dbReference type="SUPFAM" id="SSF56935">
    <property type="entry name" value="Porins"/>
    <property type="match status" value="1"/>
</dbReference>
<proteinExistence type="inferred from homology"/>
<comment type="similarity">
    <text evidence="7">Belongs to the TonB-dependent receptor family.</text>
</comment>
<evidence type="ECO:0000256" key="5">
    <source>
        <dbReference type="ARBA" id="ARBA00023136"/>
    </source>
</evidence>
<keyword evidence="4 7" id="KW-0812">Transmembrane</keyword>
<reference evidence="11" key="1">
    <citation type="submission" date="2016-10" db="EMBL/GenBank/DDBJ databases">
        <authorList>
            <person name="Varghese N."/>
            <person name="Submissions S."/>
        </authorList>
    </citation>
    <scope>NUCLEOTIDE SEQUENCE [LARGE SCALE GENOMIC DNA]</scope>
    <source>
        <strain evidence="11">DSM 3695</strain>
    </source>
</reference>
<dbReference type="Pfam" id="PF07660">
    <property type="entry name" value="STN"/>
    <property type="match status" value="1"/>
</dbReference>
<feature type="domain" description="Secretin/TonB short N-terminal" evidence="8">
    <location>
        <begin position="85"/>
        <end position="132"/>
    </location>
</feature>
<evidence type="ECO:0000256" key="2">
    <source>
        <dbReference type="ARBA" id="ARBA00022448"/>
    </source>
</evidence>
<dbReference type="NCBIfam" id="TIGR04056">
    <property type="entry name" value="OMP_RagA_SusC"/>
    <property type="match status" value="1"/>
</dbReference>
<evidence type="ECO:0000256" key="4">
    <source>
        <dbReference type="ARBA" id="ARBA00022692"/>
    </source>
</evidence>
<keyword evidence="11" id="KW-1185">Reference proteome</keyword>
<dbReference type="InterPro" id="IPR012910">
    <property type="entry name" value="Plug_dom"/>
</dbReference>
<organism evidence="10 11">
    <name type="scientific">Chitinophaga arvensicola</name>
    <dbReference type="NCBI Taxonomy" id="29529"/>
    <lineage>
        <taxon>Bacteria</taxon>
        <taxon>Pseudomonadati</taxon>
        <taxon>Bacteroidota</taxon>
        <taxon>Chitinophagia</taxon>
        <taxon>Chitinophagales</taxon>
        <taxon>Chitinophagaceae</taxon>
        <taxon>Chitinophaga</taxon>
    </lineage>
</organism>
<dbReference type="Proteomes" id="UP000199310">
    <property type="component" value="Unassembled WGS sequence"/>
</dbReference>
<keyword evidence="5 7" id="KW-0472">Membrane</keyword>
<evidence type="ECO:0000256" key="1">
    <source>
        <dbReference type="ARBA" id="ARBA00004571"/>
    </source>
</evidence>
<dbReference type="Pfam" id="PF07715">
    <property type="entry name" value="Plug"/>
    <property type="match status" value="1"/>
</dbReference>
<dbReference type="PROSITE" id="PS52016">
    <property type="entry name" value="TONB_DEPENDENT_REC_3"/>
    <property type="match status" value="1"/>
</dbReference>
<dbReference type="NCBIfam" id="TIGR04057">
    <property type="entry name" value="SusC_RagA_signa"/>
    <property type="match status" value="1"/>
</dbReference>
<evidence type="ECO:0000256" key="6">
    <source>
        <dbReference type="ARBA" id="ARBA00023237"/>
    </source>
</evidence>
<dbReference type="GO" id="GO:0009279">
    <property type="term" value="C:cell outer membrane"/>
    <property type="evidence" value="ECO:0007669"/>
    <property type="project" value="UniProtKB-SubCell"/>
</dbReference>
<dbReference type="InterPro" id="IPR011662">
    <property type="entry name" value="Secretin/TonB_short_N"/>
</dbReference>
<keyword evidence="6 7" id="KW-0998">Cell outer membrane</keyword>
<evidence type="ECO:0000313" key="10">
    <source>
        <dbReference type="EMBL" id="SEW44658.1"/>
    </source>
</evidence>
<dbReference type="SUPFAM" id="SSF49464">
    <property type="entry name" value="Carboxypeptidase regulatory domain-like"/>
    <property type="match status" value="1"/>
</dbReference>
<dbReference type="InterPro" id="IPR008969">
    <property type="entry name" value="CarboxyPept-like_regulatory"/>
</dbReference>
<accession>A0A1I0RTM6</accession>
<protein>
    <submittedName>
        <fullName evidence="10">TonB-linked outer membrane protein, SusC/RagA family</fullName>
    </submittedName>
</protein>
<evidence type="ECO:0000259" key="9">
    <source>
        <dbReference type="Pfam" id="PF07715"/>
    </source>
</evidence>
<comment type="subcellular location">
    <subcellularLocation>
        <location evidence="1 7">Cell outer membrane</location>
        <topology evidence="1 7">Multi-pass membrane protein</topology>
    </subcellularLocation>
</comment>
<feature type="domain" description="TonB-dependent receptor plug" evidence="9">
    <location>
        <begin position="239"/>
        <end position="370"/>
    </location>
</feature>
<dbReference type="Pfam" id="PF13715">
    <property type="entry name" value="CarbopepD_reg_2"/>
    <property type="match status" value="1"/>
</dbReference>
<dbReference type="STRING" id="29529.SAMN04488122_3361"/>
<evidence type="ECO:0000256" key="3">
    <source>
        <dbReference type="ARBA" id="ARBA00022452"/>
    </source>
</evidence>
<dbReference type="EMBL" id="FOJG01000001">
    <property type="protein sequence ID" value="SEW44658.1"/>
    <property type="molecule type" value="Genomic_DNA"/>
</dbReference>
<evidence type="ECO:0000313" key="11">
    <source>
        <dbReference type="Proteomes" id="UP000199310"/>
    </source>
</evidence>
<dbReference type="AlphaFoldDB" id="A0A1I0RTM6"/>
<dbReference type="Gene3D" id="2.40.170.20">
    <property type="entry name" value="TonB-dependent receptor, beta-barrel domain"/>
    <property type="match status" value="1"/>
</dbReference>
<dbReference type="InterPro" id="IPR023996">
    <property type="entry name" value="TonB-dep_OMP_SusC/RagA"/>
</dbReference>
<dbReference type="InterPro" id="IPR039426">
    <property type="entry name" value="TonB-dep_rcpt-like"/>
</dbReference>